<evidence type="ECO:0000313" key="1">
    <source>
        <dbReference type="EnsemblPlants" id="Solyc07g019630.1.1"/>
    </source>
</evidence>
<proteinExistence type="predicted"/>
<sequence>MAHLLFNKSCTLVCYLYTNTKMLPLLYSCDVLLPAITLENDILVKRNTTMTSDIQIRRSSLGILCNQVSADLSTFSPPPNGSRAVDFDDCDTILHVSQMCNCLWFVGINFLPDAGFCSFVVAVGSSAGRVIDVLLSIGSILIKANVSMIRARLKVLNLLFAQATTILGKPKELSKGTDAVLSFCLWRGEGREENVLRARHFASCSLTSKKRALRQRRKSGRKANHYISRLPSRREASYLYLIPLHGERSALGECLASCAGSEVQRASKDFLFRLCQFLSCSTQGNDGKGYRPCSSVVGC</sequence>
<dbReference type="AlphaFoldDB" id="K4CCS5"/>
<dbReference type="EnsemblPlants" id="Solyc07g019630.1.1">
    <property type="protein sequence ID" value="Solyc07g019630.1.1"/>
    <property type="gene ID" value="Solyc07g019630.1"/>
</dbReference>
<organism evidence="1">
    <name type="scientific">Solanum lycopersicum</name>
    <name type="common">Tomato</name>
    <name type="synonym">Lycopersicon esculentum</name>
    <dbReference type="NCBI Taxonomy" id="4081"/>
    <lineage>
        <taxon>Eukaryota</taxon>
        <taxon>Viridiplantae</taxon>
        <taxon>Streptophyta</taxon>
        <taxon>Embryophyta</taxon>
        <taxon>Tracheophyta</taxon>
        <taxon>Spermatophyta</taxon>
        <taxon>Magnoliopsida</taxon>
        <taxon>eudicotyledons</taxon>
        <taxon>Gunneridae</taxon>
        <taxon>Pentapetalae</taxon>
        <taxon>asterids</taxon>
        <taxon>lamiids</taxon>
        <taxon>Solanales</taxon>
        <taxon>Solanaceae</taxon>
        <taxon>Solanoideae</taxon>
        <taxon>Solaneae</taxon>
        <taxon>Solanum</taxon>
        <taxon>Solanum subgen. Lycopersicon</taxon>
    </lineage>
</organism>
<protein>
    <submittedName>
        <fullName evidence="1">Uncharacterized protein</fullName>
    </submittedName>
</protein>
<name>K4CCS5_SOLLC</name>
<reference evidence="1" key="2">
    <citation type="submission" date="2015-06" db="UniProtKB">
        <authorList>
            <consortium name="EnsemblPlants"/>
        </authorList>
    </citation>
    <scope>IDENTIFICATION</scope>
    <source>
        <strain evidence="1">cv. Heinz 1706</strain>
    </source>
</reference>
<dbReference type="PaxDb" id="4081-Solyc07g019630.1.1"/>
<dbReference type="Gramene" id="Solyc07g019630.1.1">
    <property type="protein sequence ID" value="Solyc07g019630.1.1"/>
    <property type="gene ID" value="Solyc07g019630.1"/>
</dbReference>
<dbReference type="Proteomes" id="UP000004994">
    <property type="component" value="Chromosome 7"/>
</dbReference>
<evidence type="ECO:0000313" key="2">
    <source>
        <dbReference type="Proteomes" id="UP000004994"/>
    </source>
</evidence>
<reference evidence="1" key="1">
    <citation type="journal article" date="2012" name="Nature">
        <title>The tomato genome sequence provides insights into fleshy fruit evolution.</title>
        <authorList>
            <consortium name="Tomato Genome Consortium"/>
        </authorList>
    </citation>
    <scope>NUCLEOTIDE SEQUENCE [LARGE SCALE GENOMIC DNA]</scope>
    <source>
        <strain evidence="1">cv. Heinz 1706</strain>
    </source>
</reference>
<keyword evidence="2" id="KW-1185">Reference proteome</keyword>
<accession>K4CCS5</accession>
<dbReference type="HOGENOM" id="CLU_931905_0_0_1"/>
<dbReference type="InParanoid" id="K4CCS5"/>